<dbReference type="AlphaFoldDB" id="A0AAV0Y7L8"/>
<accession>A0AAV0Y7L8</accession>
<gene>
    <name evidence="1" type="ORF">MEUPH1_LOCUS29833</name>
    <name evidence="2" type="ORF">MEUPH1_LOCUS29835</name>
</gene>
<name>A0AAV0Y7L8_9HEMI</name>
<proteinExistence type="predicted"/>
<evidence type="ECO:0000313" key="1">
    <source>
        <dbReference type="EMBL" id="CAI6376466.1"/>
    </source>
</evidence>
<sequence length="99" mass="11294">MDALKQSLTAQTDIQFISVGDLTVDRTYPIMKMVNRDTQYGRAIVCTLEDIAGSLFQVYLPKSIQLEDDEILEFNSRTEKTINLVFKGRRGRAFNIAFV</sequence>
<comment type="caution">
    <text evidence="2">The sequence shown here is derived from an EMBL/GenBank/DDBJ whole genome shotgun (WGS) entry which is preliminary data.</text>
</comment>
<keyword evidence="3" id="KW-1185">Reference proteome</keyword>
<dbReference type="EMBL" id="CARXXK010001485">
    <property type="protein sequence ID" value="CAI6376468.1"/>
    <property type="molecule type" value="Genomic_DNA"/>
</dbReference>
<reference evidence="2 3" key="1">
    <citation type="submission" date="2023-01" db="EMBL/GenBank/DDBJ databases">
        <authorList>
            <person name="Whitehead M."/>
        </authorList>
    </citation>
    <scope>NUCLEOTIDE SEQUENCE [LARGE SCALE GENOMIC DNA]</scope>
</reference>
<protein>
    <submittedName>
        <fullName evidence="2">Uncharacterized protein</fullName>
    </submittedName>
</protein>
<evidence type="ECO:0000313" key="3">
    <source>
        <dbReference type="Proteomes" id="UP001160148"/>
    </source>
</evidence>
<dbReference type="EMBL" id="CARXXK010001485">
    <property type="protein sequence ID" value="CAI6376466.1"/>
    <property type="molecule type" value="Genomic_DNA"/>
</dbReference>
<organism evidence="2 3">
    <name type="scientific">Macrosiphum euphorbiae</name>
    <name type="common">potato aphid</name>
    <dbReference type="NCBI Taxonomy" id="13131"/>
    <lineage>
        <taxon>Eukaryota</taxon>
        <taxon>Metazoa</taxon>
        <taxon>Ecdysozoa</taxon>
        <taxon>Arthropoda</taxon>
        <taxon>Hexapoda</taxon>
        <taxon>Insecta</taxon>
        <taxon>Pterygota</taxon>
        <taxon>Neoptera</taxon>
        <taxon>Paraneoptera</taxon>
        <taxon>Hemiptera</taxon>
        <taxon>Sternorrhyncha</taxon>
        <taxon>Aphidomorpha</taxon>
        <taxon>Aphidoidea</taxon>
        <taxon>Aphididae</taxon>
        <taxon>Macrosiphini</taxon>
        <taxon>Macrosiphum</taxon>
    </lineage>
</organism>
<evidence type="ECO:0000313" key="2">
    <source>
        <dbReference type="EMBL" id="CAI6376468.1"/>
    </source>
</evidence>
<dbReference type="Proteomes" id="UP001160148">
    <property type="component" value="Unassembled WGS sequence"/>
</dbReference>